<name>A0ABD1EML7_HYPHA</name>
<dbReference type="Proteomes" id="UP001566132">
    <property type="component" value="Unassembled WGS sequence"/>
</dbReference>
<reference evidence="1 2" key="1">
    <citation type="submission" date="2024-05" db="EMBL/GenBank/DDBJ databases">
        <title>Genetic variation in Jamaican populations of the coffee berry borer (Hypothenemus hampei).</title>
        <authorList>
            <person name="Errbii M."/>
            <person name="Myrie A."/>
        </authorList>
    </citation>
    <scope>NUCLEOTIDE SEQUENCE [LARGE SCALE GENOMIC DNA]</scope>
    <source>
        <strain evidence="1">JA-Hopewell-2020-01-JO</strain>
        <tissue evidence="1">Whole body</tissue>
    </source>
</reference>
<keyword evidence="2" id="KW-1185">Reference proteome</keyword>
<comment type="caution">
    <text evidence="1">The sequence shown here is derived from an EMBL/GenBank/DDBJ whole genome shotgun (WGS) entry which is preliminary data.</text>
</comment>
<dbReference type="EMBL" id="JBDJPC010000006">
    <property type="protein sequence ID" value="KAL1497748.1"/>
    <property type="molecule type" value="Genomic_DNA"/>
</dbReference>
<protein>
    <submittedName>
        <fullName evidence="1">Uncharacterized protein</fullName>
    </submittedName>
</protein>
<organism evidence="1 2">
    <name type="scientific">Hypothenemus hampei</name>
    <name type="common">Coffee berry borer</name>
    <dbReference type="NCBI Taxonomy" id="57062"/>
    <lineage>
        <taxon>Eukaryota</taxon>
        <taxon>Metazoa</taxon>
        <taxon>Ecdysozoa</taxon>
        <taxon>Arthropoda</taxon>
        <taxon>Hexapoda</taxon>
        <taxon>Insecta</taxon>
        <taxon>Pterygota</taxon>
        <taxon>Neoptera</taxon>
        <taxon>Endopterygota</taxon>
        <taxon>Coleoptera</taxon>
        <taxon>Polyphaga</taxon>
        <taxon>Cucujiformia</taxon>
        <taxon>Curculionidae</taxon>
        <taxon>Scolytinae</taxon>
        <taxon>Hypothenemus</taxon>
    </lineage>
</organism>
<gene>
    <name evidence="1" type="ORF">ABEB36_008653</name>
</gene>
<dbReference type="AlphaFoldDB" id="A0ABD1EML7"/>
<evidence type="ECO:0000313" key="2">
    <source>
        <dbReference type="Proteomes" id="UP001566132"/>
    </source>
</evidence>
<sequence>MIFINVTLIMDKEINENFIKKEANTEFDAIHPRFQPEDEEVALKYQQQNYYFCGQCNIFFAPTVRGLNIHFKGDMVKHSSCGSCFYCHGEVFEYIINLQRKIYHTCKRTT</sequence>
<proteinExistence type="predicted"/>
<accession>A0ABD1EML7</accession>
<evidence type="ECO:0000313" key="1">
    <source>
        <dbReference type="EMBL" id="KAL1497748.1"/>
    </source>
</evidence>